<keyword evidence="3" id="KW-0479">Metal-binding</keyword>
<evidence type="ECO:0000256" key="3">
    <source>
        <dbReference type="ARBA" id="ARBA00022723"/>
    </source>
</evidence>
<feature type="domain" description="Core" evidence="10">
    <location>
        <begin position="52"/>
        <end position="151"/>
    </location>
</feature>
<name>A0A7M5XBH8_9CNID</name>
<evidence type="ECO:0000313" key="12">
    <source>
        <dbReference type="Proteomes" id="UP000594262"/>
    </source>
</evidence>
<evidence type="ECO:0000259" key="10">
    <source>
        <dbReference type="Pfam" id="PF01521"/>
    </source>
</evidence>
<evidence type="ECO:0000256" key="8">
    <source>
        <dbReference type="ARBA" id="ARBA00077082"/>
    </source>
</evidence>
<dbReference type="FunFam" id="2.60.300.12:FF:000006">
    <property type="entry name" value="Iron-sulfur cluster assembly 2 mitochondrial"/>
    <property type="match status" value="1"/>
</dbReference>
<dbReference type="Pfam" id="PF01521">
    <property type="entry name" value="Fe-S_biosyn"/>
    <property type="match status" value="1"/>
</dbReference>
<evidence type="ECO:0000256" key="7">
    <source>
        <dbReference type="ARBA" id="ARBA00073313"/>
    </source>
</evidence>
<dbReference type="PANTHER" id="PTHR43011">
    <property type="entry name" value="IRON-SULFUR CLUSTER ASSEMBLY 2 HOMOLOG, MITOCHONDRIAL"/>
    <property type="match status" value="1"/>
</dbReference>
<comment type="subcellular location">
    <subcellularLocation>
        <location evidence="1">Mitochondrion</location>
    </subcellularLocation>
</comment>
<accession>A0A7M5XBH8</accession>
<evidence type="ECO:0000256" key="6">
    <source>
        <dbReference type="ARBA" id="ARBA00057540"/>
    </source>
</evidence>
<evidence type="ECO:0000313" key="11">
    <source>
        <dbReference type="EnsemblMetazoa" id="CLYHEMP020477.1"/>
    </source>
</evidence>
<sequence>MMSKRLVFGLSKRCYYTHINKRNLLRKQYLQSSNLQVSKYQSLTTDADTNLKLNIDGTAITQLQKMLEDSQFLRVLVEGGGCSGFQYKFEVDTEIDNEEDLIFENDGVKVVSDIESVKILNGSKVEYHVDLIRAGFRVTDIPMAEKGCSCGVSFSVKL</sequence>
<dbReference type="EnsemblMetazoa" id="CLYHEMT020477.1">
    <property type="protein sequence ID" value="CLYHEMP020477.1"/>
    <property type="gene ID" value="CLYHEMG020477"/>
</dbReference>
<dbReference type="GO" id="GO:0120510">
    <property type="term" value="C:mitochondrial [4Fe-4S] assembly complex"/>
    <property type="evidence" value="ECO:0007669"/>
    <property type="project" value="UniProtKB-ARBA"/>
</dbReference>
<evidence type="ECO:0000256" key="4">
    <source>
        <dbReference type="ARBA" id="ARBA00023004"/>
    </source>
</evidence>
<keyword evidence="12" id="KW-1185">Reference proteome</keyword>
<dbReference type="Proteomes" id="UP000594262">
    <property type="component" value="Unplaced"/>
</dbReference>
<dbReference type="Gene3D" id="2.60.300.12">
    <property type="entry name" value="HesB-like domain"/>
    <property type="match status" value="1"/>
</dbReference>
<evidence type="ECO:0000256" key="5">
    <source>
        <dbReference type="ARBA" id="ARBA00023128"/>
    </source>
</evidence>
<dbReference type="OrthoDB" id="1938621at2759"/>
<dbReference type="PANTHER" id="PTHR43011:SF1">
    <property type="entry name" value="IRON-SULFUR CLUSTER ASSEMBLY 2 HOMOLOG, MITOCHONDRIAL"/>
    <property type="match status" value="1"/>
</dbReference>
<dbReference type="InterPro" id="IPR000361">
    <property type="entry name" value="ATAP_core_dom"/>
</dbReference>
<dbReference type="SUPFAM" id="SSF89360">
    <property type="entry name" value="HesB-like domain"/>
    <property type="match status" value="1"/>
</dbReference>
<keyword evidence="4" id="KW-0408">Iron</keyword>
<evidence type="ECO:0000256" key="1">
    <source>
        <dbReference type="ARBA" id="ARBA00004173"/>
    </source>
</evidence>
<dbReference type="GO" id="GO:0051537">
    <property type="term" value="F:2 iron, 2 sulfur cluster binding"/>
    <property type="evidence" value="ECO:0007669"/>
    <property type="project" value="TreeGrafter"/>
</dbReference>
<evidence type="ECO:0000256" key="2">
    <source>
        <dbReference type="ARBA" id="ARBA00006718"/>
    </source>
</evidence>
<dbReference type="NCBIfam" id="TIGR00049">
    <property type="entry name" value="iron-sulfur cluster assembly accessory protein"/>
    <property type="match status" value="1"/>
</dbReference>
<protein>
    <recommendedName>
        <fullName evidence="7">Iron-sulfur cluster assembly 2 homolog, mitochondrial</fullName>
    </recommendedName>
    <alternativeName>
        <fullName evidence="8">HESB-like domain-containing protein 1</fullName>
    </alternativeName>
</protein>
<dbReference type="GO" id="GO:0051539">
    <property type="term" value="F:4 iron, 4 sulfur cluster binding"/>
    <property type="evidence" value="ECO:0007669"/>
    <property type="project" value="TreeGrafter"/>
</dbReference>
<comment type="function">
    <text evidence="6">Involved in the maturation of mitochondrial 4Fe-4S proteins functioning late in the iron-sulfur cluster assembly pathway. May be involved in the binding of an intermediate of Fe/S cluster assembly.</text>
</comment>
<dbReference type="InterPro" id="IPR035903">
    <property type="entry name" value="HesB-like_dom_sf"/>
</dbReference>
<comment type="subunit">
    <text evidence="9">Heterotetramer; forms a dimer of dimers with IBA57. Interacts with [2Fe-2S]-ISCA2 forming the heterodimer [2Fe- 2S]-ISCA2-IBA57 complex; [2Fe-2S] cluster binding is absolutely required to promote the complex formation.</text>
</comment>
<evidence type="ECO:0000256" key="9">
    <source>
        <dbReference type="ARBA" id="ARBA00093471"/>
    </source>
</evidence>
<dbReference type="GO" id="GO:0016226">
    <property type="term" value="P:iron-sulfur cluster assembly"/>
    <property type="evidence" value="ECO:0007669"/>
    <property type="project" value="InterPro"/>
</dbReference>
<keyword evidence="5" id="KW-0496">Mitochondrion</keyword>
<comment type="similarity">
    <text evidence="2">Belongs to the HesB/IscA family.</text>
</comment>
<organism evidence="11 12">
    <name type="scientific">Clytia hemisphaerica</name>
    <dbReference type="NCBI Taxonomy" id="252671"/>
    <lineage>
        <taxon>Eukaryota</taxon>
        <taxon>Metazoa</taxon>
        <taxon>Cnidaria</taxon>
        <taxon>Hydrozoa</taxon>
        <taxon>Hydroidolina</taxon>
        <taxon>Leptothecata</taxon>
        <taxon>Obeliida</taxon>
        <taxon>Clytiidae</taxon>
        <taxon>Clytia</taxon>
    </lineage>
</organism>
<reference evidence="11" key="1">
    <citation type="submission" date="2021-01" db="UniProtKB">
        <authorList>
            <consortium name="EnsemblMetazoa"/>
        </authorList>
    </citation>
    <scope>IDENTIFICATION</scope>
</reference>
<proteinExistence type="inferred from homology"/>
<dbReference type="AlphaFoldDB" id="A0A7M5XBH8"/>
<dbReference type="InterPro" id="IPR016092">
    <property type="entry name" value="ATAP"/>
</dbReference>
<dbReference type="GO" id="GO:0005506">
    <property type="term" value="F:iron ion binding"/>
    <property type="evidence" value="ECO:0007669"/>
    <property type="project" value="TreeGrafter"/>
</dbReference>